<reference evidence="1 2" key="1">
    <citation type="submission" date="2018-02" db="EMBL/GenBank/DDBJ databases">
        <title>Draft Genome of Achromobacter spanius stain 6.</title>
        <authorList>
            <person name="Gunasekera T.S."/>
            <person name="Radwan O."/>
            <person name="Ruiz O.N."/>
        </authorList>
    </citation>
    <scope>NUCLEOTIDE SEQUENCE [LARGE SCALE GENOMIC DNA]</scope>
    <source>
        <strain evidence="1 2">6</strain>
    </source>
</reference>
<gene>
    <name evidence="1" type="ORF">C4E15_29345</name>
</gene>
<dbReference type="Proteomes" id="UP000239990">
    <property type="component" value="Unassembled WGS sequence"/>
</dbReference>
<protein>
    <recommendedName>
        <fullName evidence="3">Phage structural protein</fullName>
    </recommendedName>
</protein>
<evidence type="ECO:0000313" key="1">
    <source>
        <dbReference type="EMBL" id="PPA72649.1"/>
    </source>
</evidence>
<dbReference type="RefSeq" id="WP_104145858.1">
    <property type="nucleotide sequence ID" value="NZ_PREU01000022.1"/>
</dbReference>
<evidence type="ECO:0000313" key="2">
    <source>
        <dbReference type="Proteomes" id="UP000239990"/>
    </source>
</evidence>
<dbReference type="InterPro" id="IPR054438">
    <property type="entry name" value="Struct_cement_gp24/gp6"/>
</dbReference>
<dbReference type="AlphaFoldDB" id="A0A2S5GI33"/>
<organism evidence="1 2">
    <name type="scientific">Achromobacter spanius</name>
    <dbReference type="NCBI Taxonomy" id="217203"/>
    <lineage>
        <taxon>Bacteria</taxon>
        <taxon>Pseudomonadati</taxon>
        <taxon>Pseudomonadota</taxon>
        <taxon>Betaproteobacteria</taxon>
        <taxon>Burkholderiales</taxon>
        <taxon>Alcaligenaceae</taxon>
        <taxon>Achromobacter</taxon>
    </lineage>
</organism>
<proteinExistence type="predicted"/>
<dbReference type="Pfam" id="PF22758">
    <property type="entry name" value="Phage_cement"/>
    <property type="match status" value="1"/>
</dbReference>
<sequence>MIPNTARTYLLSGIPGNISHDGPTRAASAVIDSATEANNVFGRAFTYVAGQPSGRGTFEQVQAGGDGAFAGILINPKAYAIDTDYARNATVGEFLTMGEVYVQLGNDGNIGDPVSFDPATGIISAGETGTVIPGAHIARHEPSAETPRLAVIALNGLVVLPTPAGA</sequence>
<name>A0A2S5GI33_9BURK</name>
<dbReference type="OrthoDB" id="6443632at2"/>
<evidence type="ECO:0008006" key="3">
    <source>
        <dbReference type="Google" id="ProtNLM"/>
    </source>
</evidence>
<dbReference type="EMBL" id="PREU01000022">
    <property type="protein sequence ID" value="PPA72649.1"/>
    <property type="molecule type" value="Genomic_DNA"/>
</dbReference>
<comment type="caution">
    <text evidence="1">The sequence shown here is derived from an EMBL/GenBank/DDBJ whole genome shotgun (WGS) entry which is preliminary data.</text>
</comment>
<accession>A0A2S5GI33</accession>